<evidence type="ECO:0000313" key="7">
    <source>
        <dbReference type="Proteomes" id="UP000295726"/>
    </source>
</evidence>
<dbReference type="Pfam" id="PF00160">
    <property type="entry name" value="Pro_isomerase"/>
    <property type="match status" value="1"/>
</dbReference>
<evidence type="ECO:0000256" key="4">
    <source>
        <dbReference type="ARBA" id="ARBA00023235"/>
    </source>
</evidence>
<name>A0A4R3KD00_9FIRM</name>
<comment type="caution">
    <text evidence="6">The sequence shown here is derived from an EMBL/GenBank/DDBJ whole genome shotgun (WGS) entry which is preliminary data.</text>
</comment>
<dbReference type="SUPFAM" id="SSF50891">
    <property type="entry name" value="Cyclophilin-like"/>
    <property type="match status" value="1"/>
</dbReference>
<comment type="function">
    <text evidence="1">PPIases accelerate the folding of proteins. It catalyzes the cis-trans isomerization of proline imidic peptide bonds in oligopeptides.</text>
</comment>
<evidence type="ECO:0000313" key="6">
    <source>
        <dbReference type="EMBL" id="TCS81116.1"/>
    </source>
</evidence>
<dbReference type="PANTHER" id="PTHR45625:SF4">
    <property type="entry name" value="PEPTIDYLPROLYL ISOMERASE DOMAIN AND WD REPEAT-CONTAINING PROTEIN 1"/>
    <property type="match status" value="1"/>
</dbReference>
<dbReference type="InterPro" id="IPR029000">
    <property type="entry name" value="Cyclophilin-like_dom_sf"/>
</dbReference>
<keyword evidence="7" id="KW-1185">Reference proteome</keyword>
<evidence type="ECO:0000256" key="3">
    <source>
        <dbReference type="ARBA" id="ARBA00023110"/>
    </source>
</evidence>
<dbReference type="Gene3D" id="2.40.100.10">
    <property type="entry name" value="Cyclophilin-like"/>
    <property type="match status" value="1"/>
</dbReference>
<keyword evidence="4 6" id="KW-0413">Isomerase</keyword>
<organism evidence="6 7">
    <name type="scientific">Muricomes intestini</name>
    <dbReference type="NCBI Taxonomy" id="1796634"/>
    <lineage>
        <taxon>Bacteria</taxon>
        <taxon>Bacillati</taxon>
        <taxon>Bacillota</taxon>
        <taxon>Clostridia</taxon>
        <taxon>Lachnospirales</taxon>
        <taxon>Lachnospiraceae</taxon>
        <taxon>Muricomes</taxon>
    </lineage>
</organism>
<reference evidence="6 7" key="1">
    <citation type="submission" date="2019-03" db="EMBL/GenBank/DDBJ databases">
        <title>Genomic Encyclopedia of Type Strains, Phase IV (KMG-IV): sequencing the most valuable type-strain genomes for metagenomic binning, comparative biology and taxonomic classification.</title>
        <authorList>
            <person name="Goeker M."/>
        </authorList>
    </citation>
    <scope>NUCLEOTIDE SEQUENCE [LARGE SCALE GENOMIC DNA]</scope>
    <source>
        <strain evidence="6 7">DSM 29489</strain>
    </source>
</reference>
<accession>A0A4R3KD00</accession>
<dbReference type="PROSITE" id="PS50072">
    <property type="entry name" value="CSA_PPIASE_2"/>
    <property type="match status" value="1"/>
</dbReference>
<dbReference type="EC" id="5.2.1.8" evidence="2"/>
<dbReference type="PANTHER" id="PTHR45625">
    <property type="entry name" value="PEPTIDYL-PROLYL CIS-TRANS ISOMERASE-RELATED"/>
    <property type="match status" value="1"/>
</dbReference>
<sequence>MNPKAAIYMDSGNKIVIELLPDAAPNTVNSFIYAAQKGAFDQHMIERIVPEDWIDVSYSGFGKEEFQYLIPYEHNLYPEIQPLDSQFGCVCMGGYGKLGQSGCEFFFPLRKCPEHKGIYPVFGRVLEGHEELERLKKLDLEPVTNFPYPGVKVNRPVTPQKIVKVELELYRREFPEPIRLQIDERPKCWNQC</sequence>
<dbReference type="GO" id="GO:0003755">
    <property type="term" value="F:peptidyl-prolyl cis-trans isomerase activity"/>
    <property type="evidence" value="ECO:0007669"/>
    <property type="project" value="UniProtKB-KW"/>
</dbReference>
<gene>
    <name evidence="6" type="ORF">EDD59_10435</name>
</gene>
<dbReference type="Proteomes" id="UP000295726">
    <property type="component" value="Unassembled WGS sequence"/>
</dbReference>
<evidence type="ECO:0000259" key="5">
    <source>
        <dbReference type="PROSITE" id="PS50072"/>
    </source>
</evidence>
<feature type="domain" description="PPIase cyclophilin-type" evidence="5">
    <location>
        <begin position="13"/>
        <end position="167"/>
    </location>
</feature>
<protein>
    <recommendedName>
        <fullName evidence="2">peptidylprolyl isomerase</fullName>
        <ecNumber evidence="2">5.2.1.8</ecNumber>
    </recommendedName>
</protein>
<proteinExistence type="predicted"/>
<dbReference type="EMBL" id="SLZZ01000004">
    <property type="protein sequence ID" value="TCS81116.1"/>
    <property type="molecule type" value="Genomic_DNA"/>
</dbReference>
<keyword evidence="3" id="KW-0697">Rotamase</keyword>
<evidence type="ECO:0000256" key="2">
    <source>
        <dbReference type="ARBA" id="ARBA00013194"/>
    </source>
</evidence>
<dbReference type="OrthoDB" id="9807797at2"/>
<dbReference type="RefSeq" id="WP_132379206.1">
    <property type="nucleotide sequence ID" value="NZ_SLZZ01000004.1"/>
</dbReference>
<dbReference type="AlphaFoldDB" id="A0A4R3KD00"/>
<dbReference type="InterPro" id="IPR044666">
    <property type="entry name" value="Cyclophilin_A-like"/>
</dbReference>
<evidence type="ECO:0000256" key="1">
    <source>
        <dbReference type="ARBA" id="ARBA00002388"/>
    </source>
</evidence>
<dbReference type="InterPro" id="IPR002130">
    <property type="entry name" value="Cyclophilin-type_PPIase_dom"/>
</dbReference>